<keyword evidence="1" id="KW-0812">Transmembrane</keyword>
<keyword evidence="2" id="KW-1185">Reference proteome</keyword>
<dbReference type="AlphaFoldDB" id="A0AAF3J1D5"/>
<keyword evidence="1" id="KW-0472">Membrane</keyword>
<feature type="transmembrane region" description="Helical" evidence="1">
    <location>
        <begin position="123"/>
        <end position="148"/>
    </location>
</feature>
<feature type="transmembrane region" description="Helical" evidence="1">
    <location>
        <begin position="6"/>
        <end position="37"/>
    </location>
</feature>
<protein>
    <submittedName>
        <fullName evidence="3">Uncharacterized protein</fullName>
    </submittedName>
</protein>
<evidence type="ECO:0000256" key="1">
    <source>
        <dbReference type="SAM" id="Phobius"/>
    </source>
</evidence>
<proteinExistence type="predicted"/>
<feature type="transmembrane region" description="Helical" evidence="1">
    <location>
        <begin position="58"/>
        <end position="79"/>
    </location>
</feature>
<organism evidence="2 3">
    <name type="scientific">Mesorhabditis belari</name>
    <dbReference type="NCBI Taxonomy" id="2138241"/>
    <lineage>
        <taxon>Eukaryota</taxon>
        <taxon>Metazoa</taxon>
        <taxon>Ecdysozoa</taxon>
        <taxon>Nematoda</taxon>
        <taxon>Chromadorea</taxon>
        <taxon>Rhabditida</taxon>
        <taxon>Rhabditina</taxon>
        <taxon>Rhabditomorpha</taxon>
        <taxon>Rhabditoidea</taxon>
        <taxon>Rhabditidae</taxon>
        <taxon>Mesorhabditinae</taxon>
        <taxon>Mesorhabditis</taxon>
    </lineage>
</organism>
<evidence type="ECO:0000313" key="2">
    <source>
        <dbReference type="Proteomes" id="UP000887575"/>
    </source>
</evidence>
<dbReference type="Proteomes" id="UP000887575">
    <property type="component" value="Unassembled WGS sequence"/>
</dbReference>
<name>A0AAF3J1D5_9BILA</name>
<sequence length="193" mass="22053">MGFLEIFYILCTVFVLFINVIPVFFFFTYSAVAILICGDNKSAMCFYDQRMIGESETWLIVFFSIAAIASFIYLVLLILSICGAVKRKGHLLIPVILLSIIELGCLFSTNLQRAQNVGIFADSTWSAIVSAFQIFELLRVVLALFVYFESKFAEQHVQVLPSRLPEEEKYVKEITAPCQQLNYAYNEQQQFYA</sequence>
<feature type="transmembrane region" description="Helical" evidence="1">
    <location>
        <begin position="91"/>
        <end position="111"/>
    </location>
</feature>
<reference evidence="3" key="1">
    <citation type="submission" date="2024-02" db="UniProtKB">
        <authorList>
            <consortium name="WormBaseParasite"/>
        </authorList>
    </citation>
    <scope>IDENTIFICATION</scope>
</reference>
<evidence type="ECO:0000313" key="3">
    <source>
        <dbReference type="WBParaSite" id="MBELARI_LOCUS10134"/>
    </source>
</evidence>
<dbReference type="WBParaSite" id="MBELARI_LOCUS10134">
    <property type="protein sequence ID" value="MBELARI_LOCUS10134"/>
    <property type="gene ID" value="MBELARI_LOCUS10134"/>
</dbReference>
<keyword evidence="1" id="KW-1133">Transmembrane helix</keyword>
<accession>A0AAF3J1D5</accession>